<dbReference type="AlphaFoldDB" id="A9NLK7"/>
<dbReference type="Pfam" id="PF00011">
    <property type="entry name" value="HSP20"/>
    <property type="match status" value="1"/>
</dbReference>
<feature type="signal peptide" evidence="4">
    <location>
        <begin position="1"/>
        <end position="24"/>
    </location>
</feature>
<dbReference type="InterPro" id="IPR008978">
    <property type="entry name" value="HSP20-like_chaperone"/>
</dbReference>
<dbReference type="PANTHER" id="PTHR11527">
    <property type="entry name" value="HEAT-SHOCK PROTEIN 20 FAMILY MEMBER"/>
    <property type="match status" value="1"/>
</dbReference>
<evidence type="ECO:0000256" key="2">
    <source>
        <dbReference type="PROSITE-ProRule" id="PRU00285"/>
    </source>
</evidence>
<protein>
    <recommendedName>
        <fullName evidence="5">SHSP domain-containing protein</fullName>
    </recommendedName>
</protein>
<comment type="similarity">
    <text evidence="2 3">Belongs to the small heat shock protein (HSP20) family.</text>
</comment>
<sequence>MKKALVLFLSFAVTAVCLFAPTRALMPFTGGRYGDIWDSMVDPFNVLDNIPKDIEAVALSRVDWKETTDAHVFTVDVPGMKKDDIKIEVDDNRVLRFSGERRKEEKEEGDKWHRVERSAGKFWRQFRLPDNLNMDAIRASLDNGVLTVSVPKISDFKSKNAKVIDIIENSSTKTEQEIVGKVVL</sequence>
<feature type="domain" description="SHSP" evidence="5">
    <location>
        <begin position="53"/>
        <end position="170"/>
    </location>
</feature>
<evidence type="ECO:0000256" key="4">
    <source>
        <dbReference type="SAM" id="SignalP"/>
    </source>
</evidence>
<evidence type="ECO:0000313" key="6">
    <source>
        <dbReference type="EMBL" id="ABK21518.1"/>
    </source>
</evidence>
<dbReference type="EMBL" id="EF082142">
    <property type="protein sequence ID" value="ABK21518.1"/>
    <property type="molecule type" value="mRNA"/>
</dbReference>
<name>A9NLK7_PICSI</name>
<proteinExistence type="evidence at transcript level"/>
<dbReference type="PROSITE" id="PS01031">
    <property type="entry name" value="SHSP"/>
    <property type="match status" value="1"/>
</dbReference>
<dbReference type="CDD" id="cd06472">
    <property type="entry name" value="ACD_ScHsp26_like"/>
    <property type="match status" value="1"/>
</dbReference>
<keyword evidence="1" id="KW-0346">Stress response</keyword>
<evidence type="ECO:0000256" key="1">
    <source>
        <dbReference type="ARBA" id="ARBA00023016"/>
    </source>
</evidence>
<accession>A9NLK7</accession>
<evidence type="ECO:0000256" key="3">
    <source>
        <dbReference type="RuleBase" id="RU003616"/>
    </source>
</evidence>
<dbReference type="InterPro" id="IPR002068">
    <property type="entry name" value="A-crystallin/Hsp20_dom"/>
</dbReference>
<organism evidence="6">
    <name type="scientific">Picea sitchensis</name>
    <name type="common">Sitka spruce</name>
    <name type="synonym">Pinus sitchensis</name>
    <dbReference type="NCBI Taxonomy" id="3332"/>
    <lineage>
        <taxon>Eukaryota</taxon>
        <taxon>Viridiplantae</taxon>
        <taxon>Streptophyta</taxon>
        <taxon>Embryophyta</taxon>
        <taxon>Tracheophyta</taxon>
        <taxon>Spermatophyta</taxon>
        <taxon>Pinopsida</taxon>
        <taxon>Pinidae</taxon>
        <taxon>Conifers I</taxon>
        <taxon>Pinales</taxon>
        <taxon>Pinaceae</taxon>
        <taxon>Picea</taxon>
    </lineage>
</organism>
<dbReference type="SUPFAM" id="SSF49764">
    <property type="entry name" value="HSP20-like chaperones"/>
    <property type="match status" value="1"/>
</dbReference>
<keyword evidence="4" id="KW-0732">Signal</keyword>
<reference evidence="6" key="1">
    <citation type="journal article" date="2008" name="BMC Genomics">
        <title>A conifer genomics resource of 200,000 spruce (Picea spp.) ESTs and 6,464 high-quality, sequence-finished full-length cDNAs for Sitka spruce (Picea sitchensis).</title>
        <authorList>
            <person name="Ralph S.G."/>
            <person name="Chun H.J."/>
            <person name="Kolosova N."/>
            <person name="Cooper D."/>
            <person name="Oddy C."/>
            <person name="Ritland C.E."/>
            <person name="Kirkpatrick R."/>
            <person name="Moore R."/>
            <person name="Barber S."/>
            <person name="Holt R.A."/>
            <person name="Jones S.J."/>
            <person name="Marra M.A."/>
            <person name="Douglas C.J."/>
            <person name="Ritland K."/>
            <person name="Bohlmann J."/>
        </authorList>
    </citation>
    <scope>NUCLEOTIDE SEQUENCE</scope>
    <source>
        <tissue evidence="6">Bark</tissue>
    </source>
</reference>
<dbReference type="InterPro" id="IPR031107">
    <property type="entry name" value="Small_HSP"/>
</dbReference>
<dbReference type="Gene3D" id="2.60.40.790">
    <property type="match status" value="1"/>
</dbReference>
<feature type="chain" id="PRO_5002738956" description="SHSP domain-containing protein" evidence="4">
    <location>
        <begin position="25"/>
        <end position="184"/>
    </location>
</feature>
<evidence type="ECO:0000259" key="5">
    <source>
        <dbReference type="PROSITE" id="PS01031"/>
    </source>
</evidence>